<comment type="catalytic activity">
    <reaction evidence="5">
        <text>1,2-dihydroxy-5-(methylsulfanyl)pent-1-en-3-one + O2 = 3-(methylsulfanyl)propanoate + CO + formate + 2 H(+)</text>
        <dbReference type="Rhea" id="RHEA:14161"/>
        <dbReference type="ChEBI" id="CHEBI:15378"/>
        <dbReference type="ChEBI" id="CHEBI:15379"/>
        <dbReference type="ChEBI" id="CHEBI:15740"/>
        <dbReference type="ChEBI" id="CHEBI:17245"/>
        <dbReference type="ChEBI" id="CHEBI:49016"/>
        <dbReference type="ChEBI" id="CHEBI:49252"/>
        <dbReference type="EC" id="1.13.11.53"/>
    </reaction>
</comment>
<dbReference type="GO" id="GO:0010308">
    <property type="term" value="F:acireductone dioxygenase (Ni2+-requiring) activity"/>
    <property type="evidence" value="ECO:0007669"/>
    <property type="project" value="UniProtKB-UniRule"/>
</dbReference>
<feature type="site" description="May play a role in transmitting local conformational changes" evidence="5">
    <location>
        <position position="105"/>
    </location>
</feature>
<keyword evidence="5" id="KW-0533">Nickel</keyword>
<dbReference type="InterPro" id="IPR014710">
    <property type="entry name" value="RmlC-like_jellyroll"/>
</dbReference>
<evidence type="ECO:0000256" key="4">
    <source>
        <dbReference type="HAMAP-Rule" id="MF_01681"/>
    </source>
</evidence>
<dbReference type="Proteomes" id="UP000664417">
    <property type="component" value="Unassembled WGS sequence"/>
</dbReference>
<dbReference type="InterPro" id="IPR011051">
    <property type="entry name" value="RmlC_Cupin_sf"/>
</dbReference>
<feature type="binding site" evidence="5">
    <location>
        <position position="100"/>
    </location>
    <ligand>
        <name>Fe(2+)</name>
        <dbReference type="ChEBI" id="CHEBI:29033"/>
    </ligand>
</feature>
<comment type="similarity">
    <text evidence="5">Belongs to the acireductone dioxygenase (ARD) family.</text>
</comment>
<evidence type="ECO:0000313" key="6">
    <source>
        <dbReference type="EMBL" id="MBO1317783.1"/>
    </source>
</evidence>
<dbReference type="SUPFAM" id="SSF56784">
    <property type="entry name" value="HAD-like"/>
    <property type="match status" value="1"/>
</dbReference>
<dbReference type="HAMAP" id="MF_01682">
    <property type="entry name" value="Salvage_MtnD"/>
    <property type="match status" value="1"/>
</dbReference>
<keyword evidence="3 4" id="KW-0486">Methionine biosynthesis</keyword>
<dbReference type="GO" id="GO:0010309">
    <property type="term" value="F:acireductone dioxygenase [iron(II)-requiring] activity"/>
    <property type="evidence" value="ECO:0007669"/>
    <property type="project" value="UniProtKB-UniRule"/>
</dbReference>
<dbReference type="GO" id="GO:0005506">
    <property type="term" value="F:iron ion binding"/>
    <property type="evidence" value="ECO:0007669"/>
    <property type="project" value="UniProtKB-UniRule"/>
</dbReference>
<comment type="cofactor">
    <cofactor evidence="5">
        <name>Fe(2+)</name>
        <dbReference type="ChEBI" id="CHEBI:29033"/>
    </cofactor>
    <text evidence="5">Binds 1 Fe(2+) cation per monomer.</text>
</comment>
<keyword evidence="5" id="KW-0408">Iron</keyword>
<accession>A0A8J7QFV3</accession>
<dbReference type="CDD" id="cd02232">
    <property type="entry name" value="cupin_ARD"/>
    <property type="match status" value="1"/>
</dbReference>
<dbReference type="SFLD" id="SFLDG01133">
    <property type="entry name" value="C1.5.4:_Enolase-phosphatase_Li"/>
    <property type="match status" value="1"/>
</dbReference>
<comment type="pathway">
    <text evidence="5">Amino-acid biosynthesis; L-methionine biosynthesis via salvage pathway; L-methionine from S-methyl-5-thio-alpha-D-ribose 1-phosphate: step 5/6.</text>
</comment>
<dbReference type="InterPro" id="IPR023943">
    <property type="entry name" value="Enolase-ppase_E1"/>
</dbReference>
<feature type="binding site" evidence="5">
    <location>
        <position position="144"/>
    </location>
    <ligand>
        <name>Ni(2+)</name>
        <dbReference type="ChEBI" id="CHEBI:49786"/>
    </ligand>
</feature>
<feature type="binding site" evidence="5">
    <location>
        <position position="102"/>
    </location>
    <ligand>
        <name>Ni(2+)</name>
        <dbReference type="ChEBI" id="CHEBI:49786"/>
    </ligand>
</feature>
<dbReference type="SFLD" id="SFLDF00044">
    <property type="entry name" value="enolase-phosphatase"/>
    <property type="match status" value="1"/>
</dbReference>
<dbReference type="GO" id="GO:0000287">
    <property type="term" value="F:magnesium ion binding"/>
    <property type="evidence" value="ECO:0007669"/>
    <property type="project" value="UniProtKB-UniRule"/>
</dbReference>
<comment type="function">
    <text evidence="4">Bifunctional enzyme that catalyzes the enolization of 2,3-diketo-5-methylthiopentyl-1-phosphate (DK-MTP-1-P) into the intermediate 2-hydroxy-3-keto-5-methylthiopentenyl-1-phosphate (HK-MTPenyl-1-P), which is then dephosphorylated to form the acireductone 1,2-dihydroxy-3-keto-5-methylthiopentene (DHK-MTPene).</text>
</comment>
<evidence type="ECO:0000313" key="7">
    <source>
        <dbReference type="Proteomes" id="UP000664417"/>
    </source>
</evidence>
<feature type="site" description="May play a role in metal incorporation in vivo" evidence="5">
    <location>
        <position position="99"/>
    </location>
</feature>
<dbReference type="Pfam" id="PF00702">
    <property type="entry name" value="Hydrolase"/>
    <property type="match status" value="1"/>
</dbReference>
<dbReference type="Pfam" id="PF03079">
    <property type="entry name" value="ARD"/>
    <property type="match status" value="1"/>
</dbReference>
<dbReference type="InterPro" id="IPR036412">
    <property type="entry name" value="HAD-like_sf"/>
</dbReference>
<keyword evidence="1 4" id="KW-0028">Amino-acid biosynthesis</keyword>
<dbReference type="CDD" id="cd01629">
    <property type="entry name" value="HAD_EP"/>
    <property type="match status" value="1"/>
</dbReference>
<comment type="pathway">
    <text evidence="4">Amino-acid biosynthesis; L-methionine biosynthesis via salvage pathway; L-methionine from S-methyl-5-thio-alpha-D-ribose 1-phosphate: step 4/6.</text>
</comment>
<keyword evidence="2 4" id="KW-0378">Hydrolase</keyword>
<dbReference type="GO" id="GO:0016151">
    <property type="term" value="F:nickel cation binding"/>
    <property type="evidence" value="ECO:0007669"/>
    <property type="project" value="UniProtKB-UniRule"/>
</dbReference>
<dbReference type="GO" id="GO:0043715">
    <property type="term" value="F:2,3-diketo-5-methylthiopentyl-1-phosphate enolase activity"/>
    <property type="evidence" value="ECO:0007669"/>
    <property type="project" value="UniProtKB-UniRule"/>
</dbReference>
<dbReference type="AlphaFoldDB" id="A0A8J7QFV3"/>
<dbReference type="SFLD" id="SFLDG01129">
    <property type="entry name" value="C1.5:_HAD__Beta-PGM__Phosphata"/>
    <property type="match status" value="1"/>
</dbReference>
<dbReference type="InterPro" id="IPR006439">
    <property type="entry name" value="HAD-SF_hydro_IA"/>
</dbReference>
<proteinExistence type="inferred from homology"/>
<feature type="site" description="Important to generate the dianion" evidence="5">
    <location>
        <position position="108"/>
    </location>
</feature>
<keyword evidence="5" id="KW-0560">Oxidoreductase</keyword>
<evidence type="ECO:0000256" key="2">
    <source>
        <dbReference type="ARBA" id="ARBA00022801"/>
    </source>
</evidence>
<protein>
    <recommendedName>
        <fullName evidence="4 5">Multifunctional fusion protein</fullName>
    </recommendedName>
    <domain>
        <recommendedName>
            <fullName evidence="5">Acireductone dioxygenase</fullName>
        </recommendedName>
        <alternativeName>
            <fullName evidence="5">1,2-dihydroxy-3-keto-5-methylthiopentene dioxygenase</fullName>
        </alternativeName>
        <alternativeName>
            <fullName evidence="5">Acireductone dioxygenase (Fe(2+)-requiring)</fullName>
        </alternativeName>
        <alternativeName>
            <fullName evidence="5">Acireductone dioxygenase (Ni(2+)-requiring)</fullName>
            <shortName evidence="5">ARD</shortName>
            <shortName evidence="5">ARD'</shortName>
            <shortName evidence="5">DHK-MTPene dioxygenase</shortName>
            <shortName evidence="5">Fe-ARD</shortName>
            <shortName evidence="5">Ni-ARD</shortName>
            <ecNumber evidence="5">1.13.11.53</ecNumber>
            <ecNumber evidence="5">1.13.11.54</ecNumber>
        </alternativeName>
    </domain>
    <domain>
        <recommendedName>
            <fullName evidence="4">Enolase-phosphatase E1</fullName>
            <ecNumber evidence="4">3.1.3.77</ecNumber>
        </recommendedName>
        <alternativeName>
            <fullName evidence="4">2,3-diketo-5-methylthio-1-phosphopentane phosphatase</fullName>
        </alternativeName>
    </domain>
</protein>
<dbReference type="SFLD" id="SFLDS00003">
    <property type="entry name" value="Haloacid_Dehalogenase"/>
    <property type="match status" value="1"/>
</dbReference>
<dbReference type="GO" id="GO:0043716">
    <property type="term" value="F:2-hydroxy-3-keto-5-methylthiopentenyl-1-phosphate phosphatase activity"/>
    <property type="evidence" value="ECO:0007669"/>
    <property type="project" value="UniProtKB-UniRule"/>
</dbReference>
<comment type="catalytic activity">
    <reaction evidence="5">
        <text>1,2-dihydroxy-5-(methylsulfanyl)pent-1-en-3-one + O2 = 4-methylsulfanyl-2-oxobutanoate + formate + 2 H(+)</text>
        <dbReference type="Rhea" id="RHEA:24504"/>
        <dbReference type="ChEBI" id="CHEBI:15378"/>
        <dbReference type="ChEBI" id="CHEBI:15379"/>
        <dbReference type="ChEBI" id="CHEBI:15740"/>
        <dbReference type="ChEBI" id="CHEBI:16723"/>
        <dbReference type="ChEBI" id="CHEBI:49252"/>
        <dbReference type="EC" id="1.13.11.54"/>
    </reaction>
</comment>
<keyword evidence="4" id="KW-0479">Metal-binding</keyword>
<organism evidence="6 7">
    <name type="scientific">Acanthopleuribacter pedis</name>
    <dbReference type="NCBI Taxonomy" id="442870"/>
    <lineage>
        <taxon>Bacteria</taxon>
        <taxon>Pseudomonadati</taxon>
        <taxon>Acidobacteriota</taxon>
        <taxon>Holophagae</taxon>
        <taxon>Acanthopleuribacterales</taxon>
        <taxon>Acanthopleuribacteraceae</taxon>
        <taxon>Acanthopleuribacter</taxon>
    </lineage>
</organism>
<sequence length="416" mass="46513">MSVQSSLTIYAEQDPQTILEHTVDGDRIAELLAGVGIKFERWEANKTLADDADQDAVLAAYADDVARIKEENGFQSVDVVRLKAGHPDRKAFRQKFLAEHIHAEDEVRFFVEGSGWFYLHLDDKIYVTQCVQNDFIHVPAGTKHWFDMGNQPEFAAIRFFTNPEGWVAQWTDNPIALNFPMYVHAEPVKAVVTDIEGTTSSISFVKDVLFPYAKEHLAAFVAAQGDAPQVAAILDQAREESGQPDADNATIAQTMLRWIDEDRKVTPLKAIQGLIWEKGYRDGDFQAHLYDDAHAALKQWADSGLALYIFSSGSIKAQHLMFEHTTFGDLRPWFKGYFDTTTGPKKEAESYRKIAAEIGVDPHEILFLSDVVAELDGARAAGMQTRWLVRDGQQPAHPFHTQTDTFATIQPGAAVS</sequence>
<reference evidence="6" key="1">
    <citation type="submission" date="2021-03" db="EMBL/GenBank/DDBJ databases">
        <authorList>
            <person name="Wang G."/>
        </authorList>
    </citation>
    <scope>NUCLEOTIDE SEQUENCE</scope>
    <source>
        <strain evidence="6">KCTC 12899</strain>
    </source>
</reference>
<comment type="catalytic activity">
    <reaction evidence="4">
        <text>5-methylsulfanyl-2,3-dioxopentyl phosphate + H2O = 1,2-dihydroxy-5-(methylsulfanyl)pent-1-en-3-one + phosphate</text>
        <dbReference type="Rhea" id="RHEA:21700"/>
        <dbReference type="ChEBI" id="CHEBI:15377"/>
        <dbReference type="ChEBI" id="CHEBI:43474"/>
        <dbReference type="ChEBI" id="CHEBI:49252"/>
        <dbReference type="ChEBI" id="CHEBI:58828"/>
        <dbReference type="EC" id="3.1.3.77"/>
    </reaction>
</comment>
<keyword evidence="4" id="KW-0460">Magnesium</keyword>
<feature type="binding site" evidence="5">
    <location>
        <position position="144"/>
    </location>
    <ligand>
        <name>Fe(2+)</name>
        <dbReference type="ChEBI" id="CHEBI:29033"/>
    </ligand>
</feature>
<gene>
    <name evidence="4 6" type="primary">mtnC</name>
    <name evidence="5" type="synonym">mtnD</name>
    <name evidence="6" type="ORF">J3U88_04865</name>
</gene>
<dbReference type="UniPathway" id="UPA00904">
    <property type="reaction ID" value="UER00876"/>
</dbReference>
<dbReference type="SUPFAM" id="SSF51182">
    <property type="entry name" value="RmlC-like cupins"/>
    <property type="match status" value="1"/>
</dbReference>
<comment type="cofactor">
    <cofactor evidence="4">
        <name>Mg(2+)</name>
        <dbReference type="ChEBI" id="CHEBI:18420"/>
    </cofactor>
    <text evidence="4">Binds 1 Mg(2+) ion per subunit.</text>
</comment>
<dbReference type="EC" id="3.1.3.77" evidence="4"/>
<evidence type="ECO:0000256" key="1">
    <source>
        <dbReference type="ARBA" id="ARBA00022605"/>
    </source>
</evidence>
<dbReference type="Gene3D" id="3.40.50.1000">
    <property type="entry name" value="HAD superfamily/HAD-like"/>
    <property type="match status" value="1"/>
</dbReference>
<dbReference type="EC" id="1.13.11.53" evidence="5"/>
<dbReference type="GO" id="GO:0019509">
    <property type="term" value="P:L-methionine salvage from methylthioadenosine"/>
    <property type="evidence" value="ECO:0007669"/>
    <property type="project" value="UniProtKB-UniRule"/>
</dbReference>
<dbReference type="RefSeq" id="WP_207857226.1">
    <property type="nucleotide sequence ID" value="NZ_JAFREP010000003.1"/>
</dbReference>
<dbReference type="InterPro" id="IPR004313">
    <property type="entry name" value="ARD"/>
</dbReference>
<dbReference type="GO" id="GO:0043874">
    <property type="term" value="F:acireductone synthase activity"/>
    <property type="evidence" value="ECO:0007669"/>
    <property type="project" value="UniProtKB-EC"/>
</dbReference>
<dbReference type="EMBL" id="JAFREP010000003">
    <property type="protein sequence ID" value="MBO1317783.1"/>
    <property type="molecule type" value="Genomic_DNA"/>
</dbReference>
<dbReference type="PANTHER" id="PTHR20371">
    <property type="entry name" value="ENOLASE-PHOSPHATASE E1"/>
    <property type="match status" value="1"/>
</dbReference>
<evidence type="ECO:0000256" key="3">
    <source>
        <dbReference type="ARBA" id="ARBA00023167"/>
    </source>
</evidence>
<dbReference type="PANTHER" id="PTHR20371:SF1">
    <property type="entry name" value="ENOLASE-PHOSPHATASE E1"/>
    <property type="match status" value="1"/>
</dbReference>
<feature type="binding site" evidence="5">
    <location>
        <position position="106"/>
    </location>
    <ligand>
        <name>Ni(2+)</name>
        <dbReference type="ChEBI" id="CHEBI:49786"/>
    </ligand>
</feature>
<dbReference type="Gene3D" id="1.10.720.60">
    <property type="match status" value="1"/>
</dbReference>
<feature type="binding site" evidence="5">
    <location>
        <position position="100"/>
    </location>
    <ligand>
        <name>Ni(2+)</name>
        <dbReference type="ChEBI" id="CHEBI:49786"/>
    </ligand>
</feature>
<dbReference type="EC" id="1.13.11.54" evidence="5"/>
<name>A0A8J7QFV3_9BACT</name>
<dbReference type="HAMAP" id="MF_01681">
    <property type="entry name" value="Salvage_MtnC"/>
    <property type="match status" value="1"/>
</dbReference>
<dbReference type="Gene3D" id="2.60.120.10">
    <property type="entry name" value="Jelly Rolls"/>
    <property type="match status" value="1"/>
</dbReference>
<comment type="caution">
    <text evidence="6">The sequence shown here is derived from an EMBL/GenBank/DDBJ whole genome shotgun (WGS) entry which is preliminary data.</text>
</comment>
<dbReference type="InterPro" id="IPR023956">
    <property type="entry name" value="ARD_bac"/>
</dbReference>
<dbReference type="GO" id="GO:0019284">
    <property type="term" value="P:L-methionine salvage from S-adenosylmethionine"/>
    <property type="evidence" value="ECO:0007669"/>
    <property type="project" value="InterPro"/>
</dbReference>
<dbReference type="NCBIfam" id="TIGR01691">
    <property type="entry name" value="enolase-ppase"/>
    <property type="match status" value="1"/>
</dbReference>
<feature type="binding site" evidence="5">
    <location>
        <position position="106"/>
    </location>
    <ligand>
        <name>Fe(2+)</name>
        <dbReference type="ChEBI" id="CHEBI:29033"/>
    </ligand>
</feature>
<comment type="cofactor">
    <cofactor evidence="5">
        <name>Ni(2+)</name>
        <dbReference type="ChEBI" id="CHEBI:49786"/>
    </cofactor>
    <text evidence="5">Binds 1 nickel ion per monomer.</text>
</comment>
<dbReference type="InterPro" id="IPR023214">
    <property type="entry name" value="HAD_sf"/>
</dbReference>
<comment type="function">
    <text evidence="5">Catalyzes 2 different reactions between oxygene and the acireductone 1,2-dihydroxy-3-keto-5-methylthiopentene (DHK-MTPene) depending upon the metal bound in the active site. Fe-containing acireductone dioxygenase (Fe-ARD) produces formate and 2-keto-4-methylthiobutyrate (KMTB), the alpha-ketoacid precursor of methionine in the methionine recycle pathway. Ni-containing acireductone dioxygenase (Ni-ARD) produces methylthiopropionate, carbon monoxide and formate, and does not lie on the methionine recycle pathway.</text>
</comment>
<feature type="binding site" evidence="5">
    <location>
        <position position="102"/>
    </location>
    <ligand>
        <name>Fe(2+)</name>
        <dbReference type="ChEBI" id="CHEBI:29033"/>
    </ligand>
</feature>
<keyword evidence="7" id="KW-1185">Reference proteome</keyword>
<keyword evidence="5" id="KW-0223">Dioxygenase</keyword>
<evidence type="ECO:0000256" key="5">
    <source>
        <dbReference type="HAMAP-Rule" id="MF_01682"/>
    </source>
</evidence>
<comment type="similarity">
    <text evidence="4">Belongs to the HAD-like hydrolase superfamily. MasA/MtnC family.</text>
</comment>
<comment type="pathway">
    <text evidence="4">Amino-acid biosynthesis; L-methionine biosynthesis via salvage pathway; L-methionine from S-methyl-5-thio-alpha-D-ribose 1-phosphate: step 3/6.</text>
</comment>
<dbReference type="PRINTS" id="PR00413">
    <property type="entry name" value="HADHALOGNASE"/>
</dbReference>
<comment type="subunit">
    <text evidence="4">Monomer.</text>
</comment>